<dbReference type="RefSeq" id="WP_345532833.1">
    <property type="nucleotide sequence ID" value="NZ_BAABLD010000008.1"/>
</dbReference>
<dbReference type="Proteomes" id="UP001500547">
    <property type="component" value="Unassembled WGS sequence"/>
</dbReference>
<gene>
    <name evidence="1" type="ORF">GCM10025770_20390</name>
</gene>
<comment type="caution">
    <text evidence="1">The sequence shown here is derived from an EMBL/GenBank/DDBJ whole genome shotgun (WGS) entry which is preliminary data.</text>
</comment>
<keyword evidence="2" id="KW-1185">Reference proteome</keyword>
<proteinExistence type="predicted"/>
<evidence type="ECO:0000313" key="2">
    <source>
        <dbReference type="Proteomes" id="UP001500547"/>
    </source>
</evidence>
<sequence length="114" mass="12244">MLPTDLPAAALAPAARLASRSAALTWVAGGTRLLCESGHLHWQRIGDALPPTRLCSGECLLLPASGWLRIEAGARGAGWRLIAPPPPAWLRLLARVRRSFRQQPALLRGTTPDL</sequence>
<evidence type="ECO:0008006" key="3">
    <source>
        <dbReference type="Google" id="ProtNLM"/>
    </source>
</evidence>
<organism evidence="1 2">
    <name type="scientific">Viridibacterium curvum</name>
    <dbReference type="NCBI Taxonomy" id="1101404"/>
    <lineage>
        <taxon>Bacteria</taxon>
        <taxon>Pseudomonadati</taxon>
        <taxon>Pseudomonadota</taxon>
        <taxon>Betaproteobacteria</taxon>
        <taxon>Rhodocyclales</taxon>
        <taxon>Rhodocyclaceae</taxon>
        <taxon>Viridibacterium</taxon>
    </lineage>
</organism>
<dbReference type="EMBL" id="BAABLD010000008">
    <property type="protein sequence ID" value="GAA5165219.1"/>
    <property type="molecule type" value="Genomic_DNA"/>
</dbReference>
<evidence type="ECO:0000313" key="1">
    <source>
        <dbReference type="EMBL" id="GAA5165219.1"/>
    </source>
</evidence>
<reference evidence="2" key="1">
    <citation type="journal article" date="2019" name="Int. J. Syst. Evol. Microbiol.">
        <title>The Global Catalogue of Microorganisms (GCM) 10K type strain sequencing project: providing services to taxonomists for standard genome sequencing and annotation.</title>
        <authorList>
            <consortium name="The Broad Institute Genomics Platform"/>
            <consortium name="The Broad Institute Genome Sequencing Center for Infectious Disease"/>
            <person name="Wu L."/>
            <person name="Ma J."/>
        </authorList>
    </citation>
    <scope>NUCLEOTIDE SEQUENCE [LARGE SCALE GENOMIC DNA]</scope>
    <source>
        <strain evidence="2">JCM 18715</strain>
    </source>
</reference>
<accession>A0ABP9QPF8</accession>
<name>A0ABP9QPF8_9RHOO</name>
<protein>
    <recommendedName>
        <fullName evidence="3">DUF2917 domain-containing protein</fullName>
    </recommendedName>
</protein>